<dbReference type="RefSeq" id="WP_128212088.1">
    <property type="nucleotide sequence ID" value="NZ_CP025746.1"/>
</dbReference>
<reference evidence="1 2" key="1">
    <citation type="submission" date="2018-01" db="EMBL/GenBank/DDBJ databases">
        <title>Genome Sequencing and Assembly of Anaerobacter polyendosporus strain CT4.</title>
        <authorList>
            <person name="Tachaapaikoon C."/>
            <person name="Sutheeworapong S."/>
            <person name="Jenjaroenpun P."/>
            <person name="Wongsurawat T."/>
            <person name="Nookeaw I."/>
            <person name="Cheawchanlertfa P."/>
            <person name="Kosugi A."/>
            <person name="Cheevadhanarak S."/>
            <person name="Ratanakhanokchai K."/>
        </authorList>
    </citation>
    <scope>NUCLEOTIDE SEQUENCE [LARGE SCALE GENOMIC DNA]</scope>
    <source>
        <strain evidence="1 2">CT4</strain>
    </source>
</reference>
<dbReference type="EMBL" id="CP025746">
    <property type="protein sequence ID" value="QAA31290.1"/>
    <property type="molecule type" value="Genomic_DNA"/>
</dbReference>
<evidence type="ECO:0008006" key="3">
    <source>
        <dbReference type="Google" id="ProtNLM"/>
    </source>
</evidence>
<dbReference type="KEGG" id="cmah:C1I91_06355"/>
<name>A0A410DQJ9_9CLOT</name>
<dbReference type="Proteomes" id="UP000286268">
    <property type="component" value="Chromosome"/>
</dbReference>
<organism evidence="1 2">
    <name type="scientific">Clostridium manihotivorum</name>
    <dbReference type="NCBI Taxonomy" id="2320868"/>
    <lineage>
        <taxon>Bacteria</taxon>
        <taxon>Bacillati</taxon>
        <taxon>Bacillota</taxon>
        <taxon>Clostridia</taxon>
        <taxon>Eubacteriales</taxon>
        <taxon>Clostridiaceae</taxon>
        <taxon>Clostridium</taxon>
    </lineage>
</organism>
<proteinExistence type="predicted"/>
<accession>A0A410DQJ9</accession>
<keyword evidence="2" id="KW-1185">Reference proteome</keyword>
<dbReference type="InterPro" id="IPR025591">
    <property type="entry name" value="RloB"/>
</dbReference>
<dbReference type="AlphaFoldDB" id="A0A410DQJ9"/>
<gene>
    <name evidence="1" type="ORF">C1I91_06355</name>
</gene>
<evidence type="ECO:0000313" key="2">
    <source>
        <dbReference type="Proteomes" id="UP000286268"/>
    </source>
</evidence>
<protein>
    <recommendedName>
        <fullName evidence="3">RloB domain-containing protein</fullName>
    </recommendedName>
</protein>
<evidence type="ECO:0000313" key="1">
    <source>
        <dbReference type="EMBL" id="QAA31290.1"/>
    </source>
</evidence>
<dbReference type="OrthoDB" id="9796523at2"/>
<dbReference type="Pfam" id="PF13707">
    <property type="entry name" value="RloB"/>
    <property type="match status" value="1"/>
</dbReference>
<sequence>MAVRRNVGGLSREKRHKRKIKPTILIISEGKDTEVNYFREFNQKYVNVDIKIADRNSAGKNKARKTDPSNLVDKAIEYIENKYDINEEDGDKVWCLIDVDLNYNNPNPIEARTLEMQKAYNKTVDYEKKKKKTIRLGISNPCFEIWYLLHFIYTTANFKNYDSLKMRLEKDTLLSNYEKNKNVYQFIHHKTPEAIANCEKLRNYHVNLGKKLLENEQNQINLNVNDVITSNPYTNVDQLVKYIEFLNNR</sequence>